<dbReference type="GO" id="GO:0110078">
    <property type="term" value="C:TTT Hsp90 cochaperone complex"/>
    <property type="evidence" value="ECO:0007669"/>
    <property type="project" value="InterPro"/>
</dbReference>
<sequence>MADRVANLPCLLKQLRLSETSGDENRTQSDPDHVDFILKMYTVTEVLSELCTEIRKDVPNKAPLLDKSLQIFQQSSTCWLVPDDIDTETLSKQYVAYITSLLSAIQIPEQRPSEEEIVHDEDFANVKEVAPNVLKVICGLLKVLDRNEDSQVEGDSQRLQELKGMVFKKVASGIACGCIAFFGAEQPWSNDCCASSAQDTLSLIMRCCNFINESEMLCGSDDSDKVGVFGSILSLLKPILGRDSWKKNLSTRQVFYWCVVRVARPYLSDYVNSILPPVLLFLDDHQLENRLLGVDCLQHVLKNTPAAELRWYNRAAVIYDALYATLYSQEPRLVEKAVSCLLDVCAVIEKAPTEEGVPQKASQSDALLRHVLSNMQHERKIAMRRAYCRHLHLIIQHMGIRCVRHLNRLLRVVYEYLEVYDEPVETTRKDILAATKAMIIEAWPRMPHHAQPLAKALLKLVIDMSMNESRTPENVREEICASATECLVLLNRCCKGELAEDMRAVGEEIEISAVKKCVKTVLEDMENP</sequence>
<evidence type="ECO:0000313" key="2">
    <source>
        <dbReference type="EMBL" id="CAH1249174.1"/>
    </source>
</evidence>
<accession>A0A8K0EDR7</accession>
<dbReference type="GO" id="GO:0005634">
    <property type="term" value="C:nucleus"/>
    <property type="evidence" value="ECO:0007669"/>
    <property type="project" value="TreeGrafter"/>
</dbReference>
<dbReference type="InterPro" id="IPR016024">
    <property type="entry name" value="ARM-type_fold"/>
</dbReference>
<dbReference type="PANTHER" id="PTHR32226">
    <property type="entry name" value="TELO2-INTERACTING PROTEIN 2"/>
    <property type="match status" value="1"/>
</dbReference>
<dbReference type="PANTHER" id="PTHR32226:SF2">
    <property type="entry name" value="TELO2-INTERACTING PROTEIN 2"/>
    <property type="match status" value="1"/>
</dbReference>
<dbReference type="InterPro" id="IPR018870">
    <property type="entry name" value="Tti2"/>
</dbReference>
<dbReference type="AlphaFoldDB" id="A0A8K0EDR7"/>
<dbReference type="Gene3D" id="1.25.10.10">
    <property type="entry name" value="Leucine-rich Repeat Variant"/>
    <property type="match status" value="1"/>
</dbReference>
<proteinExistence type="inferred from homology"/>
<dbReference type="InterPro" id="IPR011989">
    <property type="entry name" value="ARM-like"/>
</dbReference>
<dbReference type="Pfam" id="PF10521">
    <property type="entry name" value="Tti2"/>
    <property type="match status" value="1"/>
</dbReference>
<dbReference type="Proteomes" id="UP000838412">
    <property type="component" value="Chromosome 17"/>
</dbReference>
<dbReference type="OrthoDB" id="6417021at2759"/>
<name>A0A8K0EDR7_BRALA</name>
<protein>
    <submittedName>
        <fullName evidence="2">TTI2 protein</fullName>
    </submittedName>
</protein>
<dbReference type="SUPFAM" id="SSF48371">
    <property type="entry name" value="ARM repeat"/>
    <property type="match status" value="1"/>
</dbReference>
<evidence type="ECO:0000256" key="1">
    <source>
        <dbReference type="ARBA" id="ARBA00034736"/>
    </source>
</evidence>
<organism evidence="2 3">
    <name type="scientific">Branchiostoma lanceolatum</name>
    <name type="common">Common lancelet</name>
    <name type="synonym">Amphioxus lanceolatum</name>
    <dbReference type="NCBI Taxonomy" id="7740"/>
    <lineage>
        <taxon>Eukaryota</taxon>
        <taxon>Metazoa</taxon>
        <taxon>Chordata</taxon>
        <taxon>Cephalochordata</taxon>
        <taxon>Leptocardii</taxon>
        <taxon>Amphioxiformes</taxon>
        <taxon>Branchiostomatidae</taxon>
        <taxon>Branchiostoma</taxon>
    </lineage>
</organism>
<gene>
    <name evidence="2" type="primary">TTI2</name>
    <name evidence="2" type="ORF">BLAG_LOCUS10374</name>
</gene>
<dbReference type="EMBL" id="OV696702">
    <property type="protein sequence ID" value="CAH1249174.1"/>
    <property type="molecule type" value="Genomic_DNA"/>
</dbReference>
<evidence type="ECO:0000313" key="3">
    <source>
        <dbReference type="Proteomes" id="UP000838412"/>
    </source>
</evidence>
<reference evidence="2" key="1">
    <citation type="submission" date="2022-01" db="EMBL/GenBank/DDBJ databases">
        <authorList>
            <person name="Braso-Vives M."/>
        </authorList>
    </citation>
    <scope>NUCLEOTIDE SEQUENCE</scope>
</reference>
<dbReference type="GO" id="GO:0005829">
    <property type="term" value="C:cytosol"/>
    <property type="evidence" value="ECO:0007669"/>
    <property type="project" value="TreeGrafter"/>
</dbReference>
<keyword evidence="3" id="KW-1185">Reference proteome</keyword>
<comment type="similarity">
    <text evidence="1">Belongs to the TTI2 family.</text>
</comment>